<reference evidence="9" key="1">
    <citation type="submission" date="2018-06" db="EMBL/GenBank/DDBJ databases">
        <authorList>
            <person name="Zhirakovskaya E."/>
        </authorList>
    </citation>
    <scope>NUCLEOTIDE SEQUENCE</scope>
</reference>
<dbReference type="Pfam" id="PF02508">
    <property type="entry name" value="Rnf-Nqr"/>
    <property type="match status" value="1"/>
</dbReference>
<dbReference type="NCBIfam" id="NF009070">
    <property type="entry name" value="PRK12405.1"/>
    <property type="match status" value="1"/>
</dbReference>
<evidence type="ECO:0000256" key="3">
    <source>
        <dbReference type="ARBA" id="ARBA00022692"/>
    </source>
</evidence>
<dbReference type="HAMAP" id="MF_00478">
    <property type="entry name" value="RsxE_RnfE"/>
    <property type="match status" value="1"/>
</dbReference>
<evidence type="ECO:0000256" key="7">
    <source>
        <dbReference type="ARBA" id="ARBA00023136"/>
    </source>
</evidence>
<accession>A0A3B1A6Z2</accession>
<feature type="transmembrane region" description="Helical" evidence="8">
    <location>
        <begin position="182"/>
        <end position="202"/>
    </location>
</feature>
<protein>
    <submittedName>
        <fullName evidence="9">Electron transport complex protein RnfE</fullName>
    </submittedName>
</protein>
<evidence type="ECO:0000256" key="1">
    <source>
        <dbReference type="ARBA" id="ARBA00004127"/>
    </source>
</evidence>
<dbReference type="InterPro" id="IPR003667">
    <property type="entry name" value="NqrDE/RnfAE"/>
</dbReference>
<keyword evidence="5" id="KW-0249">Electron transport</keyword>
<evidence type="ECO:0000256" key="5">
    <source>
        <dbReference type="ARBA" id="ARBA00022982"/>
    </source>
</evidence>
<dbReference type="NCBIfam" id="TIGR01948">
    <property type="entry name" value="rnfE"/>
    <property type="match status" value="1"/>
</dbReference>
<evidence type="ECO:0000256" key="4">
    <source>
        <dbReference type="ARBA" id="ARBA00022967"/>
    </source>
</evidence>
<dbReference type="GO" id="GO:0012505">
    <property type="term" value="C:endomembrane system"/>
    <property type="evidence" value="ECO:0007669"/>
    <property type="project" value="UniProtKB-SubCell"/>
</dbReference>
<feature type="transmembrane region" description="Helical" evidence="8">
    <location>
        <begin position="38"/>
        <end position="59"/>
    </location>
</feature>
<keyword evidence="4" id="KW-1278">Translocase</keyword>
<dbReference type="AlphaFoldDB" id="A0A3B1A6Z2"/>
<evidence type="ECO:0000256" key="2">
    <source>
        <dbReference type="ARBA" id="ARBA00022448"/>
    </source>
</evidence>
<dbReference type="PANTHER" id="PTHR30586">
    <property type="entry name" value="ELECTRON TRANSPORT COMPLEX PROTEIN RNFE"/>
    <property type="match status" value="1"/>
</dbReference>
<keyword evidence="3 8" id="KW-0812">Transmembrane</keyword>
<dbReference type="EMBL" id="UOFR01000034">
    <property type="protein sequence ID" value="VAW95853.1"/>
    <property type="molecule type" value="Genomic_DNA"/>
</dbReference>
<evidence type="ECO:0000256" key="6">
    <source>
        <dbReference type="ARBA" id="ARBA00022989"/>
    </source>
</evidence>
<sequence length="223" mass="24242">MNPLKDIIKDGLWKSNPATVQLLGLCPLLAVSGTVVNALGLGIATMLVLITSNLVVSLIRDYVRSEIRIPVFVVIIAVSVTLIKILMLAYFYDLYLTIGLFVALITTNCVIIARAEAFASKNNVFHSIADGFFMGLGFTLVLVVLGTLREIISYGTLFQQMNLLFGESASWLKITLFENYDGFLLSILPPGAFLGLGFIIALKNVIDNRQNKAAAVNLPQTAT</sequence>
<dbReference type="InterPro" id="IPR010968">
    <property type="entry name" value="RnfE"/>
</dbReference>
<evidence type="ECO:0000313" key="9">
    <source>
        <dbReference type="EMBL" id="VAW95853.1"/>
    </source>
</evidence>
<feature type="transmembrane region" description="Helical" evidence="8">
    <location>
        <begin position="98"/>
        <end position="119"/>
    </location>
</feature>
<dbReference type="GO" id="GO:0022900">
    <property type="term" value="P:electron transport chain"/>
    <property type="evidence" value="ECO:0007669"/>
    <property type="project" value="InterPro"/>
</dbReference>
<feature type="transmembrane region" description="Helical" evidence="8">
    <location>
        <begin position="131"/>
        <end position="152"/>
    </location>
</feature>
<dbReference type="PIRSF" id="PIRSF006102">
    <property type="entry name" value="NQR_DE"/>
    <property type="match status" value="1"/>
</dbReference>
<dbReference type="GO" id="GO:0005886">
    <property type="term" value="C:plasma membrane"/>
    <property type="evidence" value="ECO:0007669"/>
    <property type="project" value="TreeGrafter"/>
</dbReference>
<dbReference type="PANTHER" id="PTHR30586:SF0">
    <property type="entry name" value="ION-TRANSLOCATING OXIDOREDUCTASE COMPLEX SUBUNIT E"/>
    <property type="match status" value="1"/>
</dbReference>
<organism evidence="9">
    <name type="scientific">hydrothermal vent metagenome</name>
    <dbReference type="NCBI Taxonomy" id="652676"/>
    <lineage>
        <taxon>unclassified sequences</taxon>
        <taxon>metagenomes</taxon>
        <taxon>ecological metagenomes</taxon>
    </lineage>
</organism>
<feature type="transmembrane region" description="Helical" evidence="8">
    <location>
        <begin position="71"/>
        <end position="92"/>
    </location>
</feature>
<gene>
    <name evidence="9" type="ORF">MNBD_GAMMA21-1563</name>
</gene>
<keyword evidence="2" id="KW-0813">Transport</keyword>
<keyword evidence="7 8" id="KW-0472">Membrane</keyword>
<evidence type="ECO:0000256" key="8">
    <source>
        <dbReference type="SAM" id="Phobius"/>
    </source>
</evidence>
<keyword evidence="6 8" id="KW-1133">Transmembrane helix</keyword>
<proteinExistence type="inferred from homology"/>
<name>A0A3B1A6Z2_9ZZZZ</name>
<comment type="subcellular location">
    <subcellularLocation>
        <location evidence="1">Endomembrane system</location>
        <topology evidence="1">Multi-pass membrane protein</topology>
    </subcellularLocation>
</comment>